<dbReference type="FunCoup" id="A0A6P7G710">
    <property type="interactions" value="617"/>
</dbReference>
<dbReference type="InParanoid" id="A0A6P7G710"/>
<reference evidence="4" key="1">
    <citation type="submission" date="2025-08" db="UniProtKB">
        <authorList>
            <consortium name="RefSeq"/>
        </authorList>
    </citation>
    <scope>IDENTIFICATION</scope>
    <source>
        <tissue evidence="4">Whole insect</tissue>
    </source>
</reference>
<dbReference type="Gene3D" id="3.40.140.10">
    <property type="entry name" value="Cytidine Deaminase, domain 2"/>
    <property type="match status" value="1"/>
</dbReference>
<name>A0A6P7G710_DIAVI</name>
<dbReference type="GO" id="GO:0005634">
    <property type="term" value="C:nucleus"/>
    <property type="evidence" value="ECO:0007669"/>
    <property type="project" value="TreeGrafter"/>
</dbReference>
<dbReference type="PROSITE" id="PS51747">
    <property type="entry name" value="CYT_DCMP_DEAMINASES_2"/>
    <property type="match status" value="1"/>
</dbReference>
<dbReference type="PANTHER" id="PTHR11079">
    <property type="entry name" value="CYTOSINE DEAMINASE FAMILY MEMBER"/>
    <property type="match status" value="1"/>
</dbReference>
<accession>A0A6P7G710</accession>
<keyword evidence="1" id="KW-0819">tRNA processing</keyword>
<gene>
    <name evidence="4" type="primary">LOC114338445</name>
</gene>
<dbReference type="KEGG" id="dvv:114338445"/>
<evidence type="ECO:0000256" key="2">
    <source>
        <dbReference type="ARBA" id="ARBA00038160"/>
    </source>
</evidence>
<evidence type="ECO:0000313" key="4">
    <source>
        <dbReference type="RefSeq" id="XP_028144849.1"/>
    </source>
</evidence>
<dbReference type="Pfam" id="PF00383">
    <property type="entry name" value="dCMP_cyt_deam_1"/>
    <property type="match status" value="1"/>
</dbReference>
<dbReference type="SUPFAM" id="SSF53927">
    <property type="entry name" value="Cytidine deaminase-like"/>
    <property type="match status" value="1"/>
</dbReference>
<evidence type="ECO:0000259" key="3">
    <source>
        <dbReference type="PROSITE" id="PS51747"/>
    </source>
</evidence>
<dbReference type="GO" id="GO:0005737">
    <property type="term" value="C:cytoplasm"/>
    <property type="evidence" value="ECO:0007669"/>
    <property type="project" value="TreeGrafter"/>
</dbReference>
<organism evidence="4">
    <name type="scientific">Diabrotica virgifera virgifera</name>
    <name type="common">western corn rootworm</name>
    <dbReference type="NCBI Taxonomy" id="50390"/>
    <lineage>
        <taxon>Eukaryota</taxon>
        <taxon>Metazoa</taxon>
        <taxon>Ecdysozoa</taxon>
        <taxon>Arthropoda</taxon>
        <taxon>Hexapoda</taxon>
        <taxon>Insecta</taxon>
        <taxon>Pterygota</taxon>
        <taxon>Neoptera</taxon>
        <taxon>Endopterygota</taxon>
        <taxon>Coleoptera</taxon>
        <taxon>Polyphaga</taxon>
        <taxon>Cucujiformia</taxon>
        <taxon>Chrysomeloidea</taxon>
        <taxon>Chrysomelidae</taxon>
        <taxon>Galerucinae</taxon>
        <taxon>Diabroticina</taxon>
        <taxon>Diabroticites</taxon>
        <taxon>Diabrotica</taxon>
    </lineage>
</organism>
<dbReference type="RefSeq" id="XP_028144849.1">
    <property type="nucleotide sequence ID" value="XM_028289048.1"/>
</dbReference>
<proteinExistence type="inferred from homology"/>
<feature type="domain" description="CMP/dCMP-type deaminase" evidence="3">
    <location>
        <begin position="157"/>
        <end position="329"/>
    </location>
</feature>
<dbReference type="GO" id="GO:0008033">
    <property type="term" value="P:tRNA processing"/>
    <property type="evidence" value="ECO:0007669"/>
    <property type="project" value="UniProtKB-KW"/>
</dbReference>
<evidence type="ECO:0000256" key="1">
    <source>
        <dbReference type="ARBA" id="ARBA00022694"/>
    </source>
</evidence>
<dbReference type="InterPro" id="IPR002125">
    <property type="entry name" value="CMP_dCMP_dom"/>
</dbReference>
<dbReference type="PANTHER" id="PTHR11079:SF156">
    <property type="entry name" value="INACTIVE TRNA-SPECIFIC ADENOSINE DEAMINASE-LIKE PROTEIN 3-RELATED"/>
    <property type="match status" value="1"/>
</dbReference>
<protein>
    <submittedName>
        <fullName evidence="4">Probable inactive tRNA-specific adenosine deaminase-like protein 3</fullName>
    </submittedName>
</protein>
<dbReference type="CDD" id="cd01285">
    <property type="entry name" value="nucleoside_deaminase"/>
    <property type="match status" value="1"/>
</dbReference>
<dbReference type="AlphaFoldDB" id="A0A6P7G710"/>
<sequence length="345" mass="38937">MKPAKRMKLNMDECTEERDDKLKLYPILADDLICDPPLIDVYVDTINDTKKISQVIVGLNTILPLAELTHLKRMKNKEIILYPASIPQEELKNILVEKGFDISLLGNTIRMARVSKLPPKTRKQFNNMNKFWPCNFHPNKYLEKLTTNTLFSLKELESHYQYMSIAIDVAKYKKKPIGCVVVDPKVNSVVAVGYNEIEKGPCRHAAMVAVDNVAKTQKGGFWTNSTNEESTGGVPQELLKHLQETYATVSFGAQDFKVKDDLTDPADGPYLCTGYYVYLTREPCVMCAMALIHSRAKRVFFGEKSSNGALESLCKIHTVKDLNHHYEVFGGLLVDECRSLNAIAI</sequence>
<dbReference type="GO" id="GO:0052717">
    <property type="term" value="F:tRNA-specific adenosine-34 deaminase activity"/>
    <property type="evidence" value="ECO:0007669"/>
    <property type="project" value="TreeGrafter"/>
</dbReference>
<comment type="similarity">
    <text evidence="2">Belongs to the cytidine and deoxycytidylate deaminase family. ADAT3 subfamily.</text>
</comment>
<dbReference type="InterPro" id="IPR016193">
    <property type="entry name" value="Cytidine_deaminase-like"/>
</dbReference>